<dbReference type="AlphaFoldDB" id="K3W0L9"/>
<evidence type="ECO:0000313" key="4">
    <source>
        <dbReference type="EMBL" id="EKJ74380.1"/>
    </source>
</evidence>
<evidence type="ECO:0000256" key="1">
    <source>
        <dbReference type="SAM" id="Coils"/>
    </source>
</evidence>
<evidence type="ECO:0000313" key="5">
    <source>
        <dbReference type="Proteomes" id="UP000007978"/>
    </source>
</evidence>
<dbReference type="InterPro" id="IPR026907">
    <property type="entry name" value="GCIP-like"/>
</dbReference>
<accession>K3W0L9</accession>
<feature type="region of interest" description="Disordered" evidence="2">
    <location>
        <begin position="1"/>
        <end position="25"/>
    </location>
</feature>
<dbReference type="RefSeq" id="XP_009256844.1">
    <property type="nucleotide sequence ID" value="XM_009258569.1"/>
</dbReference>
<dbReference type="PANTHER" id="PTHR15492">
    <property type="entry name" value="CYCLIN D1-BINDING PROTEIN 1"/>
    <property type="match status" value="1"/>
</dbReference>
<sequence length="389" mass="42847">MPLQEKASSPSHDSLTNTTHLLPTNMAPTEEEARKALETLITTASTLLEQLQSILTSIQRSPTTPSASSTEITDIDALALARDCSSLIRAHGTKISLLIINEPFTPSALTTVVRELVKGPIPGLATAAQACETKLYTSVVRKELAYRAQKVLTELLNLLNRVPKDGKVLSGVGRDSGSGSLALTGMLWSACDEVVALANMGVGGFFVKKAEEWRDTLKDVMEELKEWGEEEDDEDEDEVDDLADKMNDASLSNQEMLDEIMNSSSAIPRSDPDKIRPRLDSTLKRLRMVVLLYQALSKRRFKKLPKDTTKGDMPAKLDTTANVLAALPDKFGDLAEAFYELDGEEIDNLMEECFESAVGVSEVLKIGWEGESDEFSEWMEKFKVEVKKS</sequence>
<feature type="domain" description="Cyclin-D1-binding protein 1-like N-terminal" evidence="3">
    <location>
        <begin position="84"/>
        <end position="229"/>
    </location>
</feature>
<dbReference type="PANTHER" id="PTHR15492:SF1">
    <property type="entry name" value="CYCLIN-D1-BINDING PROTEIN 1"/>
    <property type="match status" value="1"/>
</dbReference>
<dbReference type="HOGENOM" id="CLU_040328_0_0_1"/>
<dbReference type="eggNOG" id="ENOG502QZAU">
    <property type="taxonomic scope" value="Eukaryota"/>
</dbReference>
<dbReference type="InterPro" id="IPR049317">
    <property type="entry name" value="GCIP-like_N"/>
</dbReference>
<organism evidence="4 5">
    <name type="scientific">Fusarium pseudograminearum (strain CS3096)</name>
    <name type="common">Wheat and barley crown-rot fungus</name>
    <dbReference type="NCBI Taxonomy" id="1028729"/>
    <lineage>
        <taxon>Eukaryota</taxon>
        <taxon>Fungi</taxon>
        <taxon>Dikarya</taxon>
        <taxon>Ascomycota</taxon>
        <taxon>Pezizomycotina</taxon>
        <taxon>Sordariomycetes</taxon>
        <taxon>Hypocreomycetidae</taxon>
        <taxon>Hypocreales</taxon>
        <taxon>Nectriaceae</taxon>
        <taxon>Fusarium</taxon>
    </lineage>
</organism>
<protein>
    <recommendedName>
        <fullName evidence="3">Cyclin-D1-binding protein 1-like N-terminal domain-containing protein</fullName>
    </recommendedName>
</protein>
<evidence type="ECO:0000259" key="3">
    <source>
        <dbReference type="Pfam" id="PF13324"/>
    </source>
</evidence>
<feature type="compositionally biased region" description="Polar residues" evidence="2">
    <location>
        <begin position="1"/>
        <end position="22"/>
    </location>
</feature>
<evidence type="ECO:0000256" key="2">
    <source>
        <dbReference type="SAM" id="MobiDB-lite"/>
    </source>
</evidence>
<keyword evidence="1" id="KW-0175">Coiled coil</keyword>
<dbReference type="OrthoDB" id="4088536at2759"/>
<feature type="coiled-coil region" evidence="1">
    <location>
        <begin position="210"/>
        <end position="259"/>
    </location>
</feature>
<dbReference type="Proteomes" id="UP000007978">
    <property type="component" value="Chromosome 2"/>
</dbReference>
<keyword evidence="5" id="KW-1185">Reference proteome</keyword>
<dbReference type="KEGG" id="fpu:FPSE_05451"/>
<gene>
    <name evidence="4" type="ORF">FPSE_05451</name>
</gene>
<proteinExistence type="predicted"/>
<name>K3W0L9_FUSPC</name>
<dbReference type="GO" id="GO:0005634">
    <property type="term" value="C:nucleus"/>
    <property type="evidence" value="ECO:0007669"/>
    <property type="project" value="TreeGrafter"/>
</dbReference>
<dbReference type="GeneID" id="20364069"/>
<reference evidence="4 5" key="1">
    <citation type="journal article" date="2012" name="PLoS Pathog.">
        <title>Comparative pathogenomics reveals horizontally acquired novel virulence genes in fungi infecting cereal hosts.</title>
        <authorList>
            <person name="Gardiner D.M."/>
            <person name="McDonald M.C."/>
            <person name="Covarelli L."/>
            <person name="Solomon P.S."/>
            <person name="Rusu A.G."/>
            <person name="Marshall M."/>
            <person name="Kazan K."/>
            <person name="Chakraborty S."/>
            <person name="McDonald B.A."/>
            <person name="Manners J.M."/>
        </authorList>
    </citation>
    <scope>NUCLEOTIDE SEQUENCE [LARGE SCALE GENOMIC DNA]</scope>
    <source>
        <strain evidence="4 5">CS3096</strain>
    </source>
</reference>
<dbReference type="Gene3D" id="1.20.1410.10">
    <property type="entry name" value="I/LWEQ domain"/>
    <property type="match status" value="1"/>
</dbReference>
<dbReference type="Pfam" id="PF13324">
    <property type="entry name" value="GCIP_N"/>
    <property type="match status" value="1"/>
</dbReference>
<comment type="caution">
    <text evidence="4">The sequence shown here is derived from an EMBL/GenBank/DDBJ whole genome shotgun (WGS) entry which is preliminary data.</text>
</comment>
<dbReference type="EMBL" id="AFNW01000111">
    <property type="protein sequence ID" value="EKJ74380.1"/>
    <property type="molecule type" value="Genomic_DNA"/>
</dbReference>